<gene>
    <name evidence="2" type="ORF">J5474_18470</name>
</gene>
<dbReference type="EMBL" id="JAGISH010000013">
    <property type="protein sequence ID" value="MBP0484459.1"/>
    <property type="molecule type" value="Genomic_DNA"/>
</dbReference>
<dbReference type="PANTHER" id="PTHR12526">
    <property type="entry name" value="GLYCOSYLTRANSFERASE"/>
    <property type="match status" value="1"/>
</dbReference>
<dbReference type="Pfam" id="PF13692">
    <property type="entry name" value="Glyco_trans_1_4"/>
    <property type="match status" value="1"/>
</dbReference>
<dbReference type="GO" id="GO:0016757">
    <property type="term" value="F:glycosyltransferase activity"/>
    <property type="evidence" value="ECO:0007669"/>
    <property type="project" value="TreeGrafter"/>
</dbReference>
<organism evidence="2 3">
    <name type="scientific">Sagittula salina</name>
    <dbReference type="NCBI Taxonomy" id="2820268"/>
    <lineage>
        <taxon>Bacteria</taxon>
        <taxon>Pseudomonadati</taxon>
        <taxon>Pseudomonadota</taxon>
        <taxon>Alphaproteobacteria</taxon>
        <taxon>Rhodobacterales</taxon>
        <taxon>Roseobacteraceae</taxon>
        <taxon>Sagittula</taxon>
    </lineage>
</organism>
<accession>A0A940S4T8</accession>
<dbReference type="RefSeq" id="WP_209362857.1">
    <property type="nucleotide sequence ID" value="NZ_JAGISH010000013.1"/>
</dbReference>
<feature type="domain" description="Glycosyltransferase subfamily 4-like N-terminal" evidence="1">
    <location>
        <begin position="18"/>
        <end position="168"/>
    </location>
</feature>
<dbReference type="CDD" id="cd03808">
    <property type="entry name" value="GT4_CapM-like"/>
    <property type="match status" value="1"/>
</dbReference>
<sequence>MRLLLTGNTSFKIANFRSGLIRALQQEGHRLSVLAPRDAHTPALEAMGCSFLPLKMDRNGTDPKAEWALLRAVDRALGAELPDAVFSYTIKNNIYTGLACRRRGIPFAPNVTGLGPAFNDEGMLNRVIRGLYRGAFARAPRVFFQNSDDRALFVSAGLVPEARTRLLPGSGVDLERFPAAPLPPEDAGLRCLLVARMLRDKGVALFAEAARMLRDSHPQLRFALLGPIDADSRSGVPRTEIDAWVAEGLVDYLGSTDDVRPYLRRAHCVVLPSYYREGTPRSLLEAAAAARPLITTDMPGCRDLVREGRNGFLVPPRDARGLAAALARFAEAPRAAREAMGRASRALVEAEYDERIVIDAYRDLLAEVGSFAPAARTG</sequence>
<evidence type="ECO:0000313" key="2">
    <source>
        <dbReference type="EMBL" id="MBP0484459.1"/>
    </source>
</evidence>
<dbReference type="PANTHER" id="PTHR12526:SF638">
    <property type="entry name" value="SPORE COAT PROTEIN SA"/>
    <property type="match status" value="1"/>
</dbReference>
<comment type="caution">
    <text evidence="2">The sequence shown here is derived from an EMBL/GenBank/DDBJ whole genome shotgun (WGS) entry which is preliminary data.</text>
</comment>
<protein>
    <submittedName>
        <fullName evidence="2">Glycosyltransferase family 4 protein</fullName>
    </submittedName>
</protein>
<name>A0A940S4T8_9RHOB</name>
<reference evidence="2" key="1">
    <citation type="submission" date="2021-03" db="EMBL/GenBank/DDBJ databases">
        <title>Sagittula salina sp. nov. strain M10.9X isolated from the marine waste.</title>
        <authorList>
            <person name="Satari L."/>
            <person name="Molina-Menor E."/>
            <person name="Vidal-Verdu A."/>
            <person name="Pascual J."/>
            <person name="Pereto J."/>
            <person name="Porcar M."/>
        </authorList>
    </citation>
    <scope>NUCLEOTIDE SEQUENCE</scope>
    <source>
        <strain evidence="2">M10.9X</strain>
    </source>
</reference>
<evidence type="ECO:0000259" key="1">
    <source>
        <dbReference type="Pfam" id="PF13579"/>
    </source>
</evidence>
<dbReference type="SUPFAM" id="SSF53756">
    <property type="entry name" value="UDP-Glycosyltransferase/glycogen phosphorylase"/>
    <property type="match status" value="1"/>
</dbReference>
<keyword evidence="3" id="KW-1185">Reference proteome</keyword>
<dbReference type="Pfam" id="PF13579">
    <property type="entry name" value="Glyco_trans_4_4"/>
    <property type="match status" value="1"/>
</dbReference>
<dbReference type="InterPro" id="IPR028098">
    <property type="entry name" value="Glyco_trans_4-like_N"/>
</dbReference>
<dbReference type="AlphaFoldDB" id="A0A940S4T8"/>
<proteinExistence type="predicted"/>
<dbReference type="Gene3D" id="3.40.50.2000">
    <property type="entry name" value="Glycogen Phosphorylase B"/>
    <property type="match status" value="2"/>
</dbReference>
<evidence type="ECO:0000313" key="3">
    <source>
        <dbReference type="Proteomes" id="UP000675940"/>
    </source>
</evidence>
<dbReference type="Proteomes" id="UP000675940">
    <property type="component" value="Unassembled WGS sequence"/>
</dbReference>